<dbReference type="AlphaFoldDB" id="A0A2M7YMI7"/>
<dbReference type="GO" id="GO:0051301">
    <property type="term" value="P:cell division"/>
    <property type="evidence" value="ECO:0007669"/>
    <property type="project" value="UniProtKB-KW"/>
</dbReference>
<name>A0A2M7YMI7_9BACT</name>
<comment type="caution">
    <text evidence="2">The sequence shown here is derived from an EMBL/GenBank/DDBJ whole genome shotgun (WGS) entry which is preliminary data.</text>
</comment>
<protein>
    <submittedName>
        <fullName evidence="2">Cell division protein FtsI</fullName>
    </submittedName>
</protein>
<evidence type="ECO:0000313" key="3">
    <source>
        <dbReference type="Proteomes" id="UP000230434"/>
    </source>
</evidence>
<keyword evidence="2" id="KW-0131">Cell cycle</keyword>
<accession>A0A2M7YMI7</accession>
<evidence type="ECO:0000256" key="1">
    <source>
        <dbReference type="SAM" id="Phobius"/>
    </source>
</evidence>
<keyword evidence="1" id="KW-1133">Transmembrane helix</keyword>
<gene>
    <name evidence="2" type="ORF">CO159_04420</name>
</gene>
<feature type="non-terminal residue" evidence="2">
    <location>
        <position position="61"/>
    </location>
</feature>
<sequence length="61" mass="7337">MKKKREWQIYFLLFVLFFIFGVVVCRLFFIQVLKHSVYAALAENQNQISQKLIPKRGEIFV</sequence>
<reference evidence="3" key="1">
    <citation type="submission" date="2017-09" db="EMBL/GenBank/DDBJ databases">
        <title>Depth-based differentiation of microbial function through sediment-hosted aquifers and enrichment of novel symbionts in the deep terrestrial subsurface.</title>
        <authorList>
            <person name="Probst A.J."/>
            <person name="Ladd B."/>
            <person name="Jarett J.K."/>
            <person name="Geller-Mcgrath D.E."/>
            <person name="Sieber C.M.K."/>
            <person name="Emerson J.B."/>
            <person name="Anantharaman K."/>
            <person name="Thomas B.C."/>
            <person name="Malmstrom R."/>
            <person name="Stieglmeier M."/>
            <person name="Klingl A."/>
            <person name="Woyke T."/>
            <person name="Ryan C.M."/>
            <person name="Banfield J.F."/>
        </authorList>
    </citation>
    <scope>NUCLEOTIDE SEQUENCE [LARGE SCALE GENOMIC DNA]</scope>
</reference>
<feature type="transmembrane region" description="Helical" evidence="1">
    <location>
        <begin position="7"/>
        <end position="29"/>
    </location>
</feature>
<evidence type="ECO:0000313" key="2">
    <source>
        <dbReference type="EMBL" id="PJA64187.1"/>
    </source>
</evidence>
<keyword evidence="1" id="KW-0472">Membrane</keyword>
<keyword evidence="1" id="KW-0812">Transmembrane</keyword>
<proteinExistence type="predicted"/>
<dbReference type="Proteomes" id="UP000230434">
    <property type="component" value="Unassembled WGS sequence"/>
</dbReference>
<dbReference type="EMBL" id="PFWF01000092">
    <property type="protein sequence ID" value="PJA64187.1"/>
    <property type="molecule type" value="Genomic_DNA"/>
</dbReference>
<keyword evidence="2" id="KW-0132">Cell division</keyword>
<organism evidence="2 3">
    <name type="scientific">Candidatus Portnoybacteria bacterium CG_4_9_14_3_um_filter_40_10</name>
    <dbReference type="NCBI Taxonomy" id="1974804"/>
    <lineage>
        <taxon>Bacteria</taxon>
        <taxon>Candidatus Portnoyibacteriota</taxon>
    </lineage>
</organism>